<evidence type="ECO:0000256" key="5">
    <source>
        <dbReference type="ARBA" id="ARBA00022741"/>
    </source>
</evidence>
<dbReference type="EC" id="6.1.1.15" evidence="10"/>
<dbReference type="GO" id="GO:0004827">
    <property type="term" value="F:proline-tRNA ligase activity"/>
    <property type="evidence" value="ECO:0007669"/>
    <property type="project" value="UniProtKB-EC"/>
</dbReference>
<keyword evidence="4 10" id="KW-0436">Ligase</keyword>
<dbReference type="PIRSF" id="PIRSF001535">
    <property type="entry name" value="ProRS_1"/>
    <property type="match status" value="1"/>
</dbReference>
<evidence type="ECO:0000256" key="10">
    <source>
        <dbReference type="HAMAP-Rule" id="MF_01569"/>
    </source>
</evidence>
<dbReference type="InterPro" id="IPR036621">
    <property type="entry name" value="Anticodon-bd_dom_sf"/>
</dbReference>
<comment type="similarity">
    <text evidence="10">Belongs to the class-II aminoacyl-tRNA synthetase family. ProS type 1 subfamily.</text>
</comment>
<dbReference type="RefSeq" id="WP_334315728.1">
    <property type="nucleotide sequence ID" value="NZ_CP065938.1"/>
</dbReference>
<dbReference type="EMBL" id="CP065938">
    <property type="protein sequence ID" value="UWX06128.1"/>
    <property type="molecule type" value="Genomic_DNA"/>
</dbReference>
<dbReference type="PANTHER" id="PTHR42753:SF2">
    <property type="entry name" value="PROLINE--TRNA LIGASE"/>
    <property type="match status" value="1"/>
</dbReference>
<keyword evidence="7 10" id="KW-0648">Protein biosynthesis</keyword>
<dbReference type="CDD" id="cd00779">
    <property type="entry name" value="ProRS_core_prok"/>
    <property type="match status" value="1"/>
</dbReference>
<name>A0ABY5Y4H6_9BACT</name>
<dbReference type="Proteomes" id="UP001058120">
    <property type="component" value="Chromosome"/>
</dbReference>
<dbReference type="InterPro" id="IPR002314">
    <property type="entry name" value="aa-tRNA-synt_IIb"/>
</dbReference>
<dbReference type="InterPro" id="IPR036754">
    <property type="entry name" value="YbaK/aa-tRNA-synt-asso_dom_sf"/>
</dbReference>
<comment type="function">
    <text evidence="10">Catalyzes the attachment of proline to tRNA(Pro) in a two-step reaction: proline is first activated by ATP to form Pro-AMP and then transferred to the acceptor end of tRNA(Pro). As ProRS can inadvertently accommodate and process non-cognate amino acids such as alanine and cysteine, to avoid such errors it has two additional distinct editing activities against alanine. One activity is designated as 'pretransfer' editing and involves the tRNA(Pro)-independent hydrolysis of activated Ala-AMP. The other activity is designated 'posttransfer' editing and involves deacylation of mischarged Ala-tRNA(Pro). The misacylated Cys-tRNA(Pro) is not edited by ProRS.</text>
</comment>
<keyword evidence="13" id="KW-1185">Reference proteome</keyword>
<feature type="domain" description="Aminoacyl-transfer RNA synthetases class-II family profile" evidence="11">
    <location>
        <begin position="57"/>
        <end position="468"/>
    </location>
</feature>
<dbReference type="Pfam" id="PF03129">
    <property type="entry name" value="HGTP_anticodon"/>
    <property type="match status" value="1"/>
</dbReference>
<comment type="domain">
    <text evidence="10">Consists of three domains: the N-terminal catalytic domain, the editing domain and the C-terminal anticodon-binding domain.</text>
</comment>
<evidence type="ECO:0000256" key="8">
    <source>
        <dbReference type="ARBA" id="ARBA00023146"/>
    </source>
</evidence>
<dbReference type="SUPFAM" id="SSF55826">
    <property type="entry name" value="YbaK/ProRS associated domain"/>
    <property type="match status" value="1"/>
</dbReference>
<dbReference type="Gene3D" id="3.30.930.10">
    <property type="entry name" value="Bira Bifunctional Protein, Domain 2"/>
    <property type="match status" value="2"/>
</dbReference>
<comment type="subcellular location">
    <subcellularLocation>
        <location evidence="1 10">Cytoplasm</location>
    </subcellularLocation>
</comment>
<dbReference type="NCBIfam" id="NF006625">
    <property type="entry name" value="PRK09194.1"/>
    <property type="match status" value="1"/>
</dbReference>
<dbReference type="InterPro" id="IPR006195">
    <property type="entry name" value="aa-tRNA-synth_II"/>
</dbReference>
<dbReference type="InterPro" id="IPR050062">
    <property type="entry name" value="Pro-tRNA_synthetase"/>
</dbReference>
<comment type="subunit">
    <text evidence="2 10">Homodimer.</text>
</comment>
<proteinExistence type="inferred from homology"/>
<dbReference type="InterPro" id="IPR045864">
    <property type="entry name" value="aa-tRNA-synth_II/BPL/LPL"/>
</dbReference>
<dbReference type="Gene3D" id="3.40.50.800">
    <property type="entry name" value="Anticodon-binding domain"/>
    <property type="match status" value="1"/>
</dbReference>
<gene>
    <name evidence="10" type="primary">proS</name>
    <name evidence="12" type="ORF">JBF11_02085</name>
</gene>
<dbReference type="InterPro" id="IPR002316">
    <property type="entry name" value="Pro-tRNA-ligase_IIa"/>
</dbReference>
<dbReference type="CDD" id="cd00861">
    <property type="entry name" value="ProRS_anticodon_short"/>
    <property type="match status" value="1"/>
</dbReference>
<keyword evidence="3 10" id="KW-0963">Cytoplasm</keyword>
<organism evidence="12 13">
    <name type="scientific">Taurinivorans muris</name>
    <dbReference type="NCBI Taxonomy" id="2787751"/>
    <lineage>
        <taxon>Bacteria</taxon>
        <taxon>Pseudomonadati</taxon>
        <taxon>Thermodesulfobacteriota</taxon>
        <taxon>Desulfovibrionia</taxon>
        <taxon>Desulfovibrionales</taxon>
        <taxon>Desulfovibrionaceae</taxon>
        <taxon>Taurinivorans</taxon>
    </lineage>
</organism>
<dbReference type="InterPro" id="IPR044140">
    <property type="entry name" value="ProRS_anticodon_short"/>
</dbReference>
<evidence type="ECO:0000256" key="4">
    <source>
        <dbReference type="ARBA" id="ARBA00022598"/>
    </source>
</evidence>
<dbReference type="InterPro" id="IPR004500">
    <property type="entry name" value="Pro-tRNA-synth_IIa_bac-type"/>
</dbReference>
<evidence type="ECO:0000256" key="9">
    <source>
        <dbReference type="ARBA" id="ARBA00047671"/>
    </source>
</evidence>
<dbReference type="InterPro" id="IPR033730">
    <property type="entry name" value="ProRS_core_prok"/>
</dbReference>
<dbReference type="HAMAP" id="MF_01569">
    <property type="entry name" value="Pro_tRNA_synth_type1"/>
    <property type="match status" value="1"/>
</dbReference>
<keyword evidence="5 10" id="KW-0547">Nucleotide-binding</keyword>
<evidence type="ECO:0000256" key="7">
    <source>
        <dbReference type="ARBA" id="ARBA00022917"/>
    </source>
</evidence>
<evidence type="ECO:0000256" key="1">
    <source>
        <dbReference type="ARBA" id="ARBA00004496"/>
    </source>
</evidence>
<dbReference type="InterPro" id="IPR004154">
    <property type="entry name" value="Anticodon-bd"/>
</dbReference>
<dbReference type="PRINTS" id="PR01046">
    <property type="entry name" value="TRNASYNTHPRO"/>
</dbReference>
<evidence type="ECO:0000313" key="12">
    <source>
        <dbReference type="EMBL" id="UWX06128.1"/>
    </source>
</evidence>
<reference evidence="12" key="1">
    <citation type="submission" date="2020-12" db="EMBL/GenBank/DDBJ databases">
        <title>Taurinivorans muris gen. nov., sp. nov., fundamental and realized metabolic niche of a ubiquitous sulfidogenic bacterium in the murine intestine.</title>
        <authorList>
            <person name="Ye H."/>
            <person name="Hanson B.T."/>
            <person name="Loy A."/>
        </authorList>
    </citation>
    <scope>NUCLEOTIDE SEQUENCE</scope>
    <source>
        <strain evidence="12">LT0009</strain>
    </source>
</reference>
<dbReference type="InterPro" id="IPR023717">
    <property type="entry name" value="Pro-tRNA-Synthase_IIa_type1"/>
</dbReference>
<comment type="catalytic activity">
    <reaction evidence="9 10">
        <text>tRNA(Pro) + L-proline + ATP = L-prolyl-tRNA(Pro) + AMP + diphosphate</text>
        <dbReference type="Rhea" id="RHEA:14305"/>
        <dbReference type="Rhea" id="RHEA-COMP:9700"/>
        <dbReference type="Rhea" id="RHEA-COMP:9702"/>
        <dbReference type="ChEBI" id="CHEBI:30616"/>
        <dbReference type="ChEBI" id="CHEBI:33019"/>
        <dbReference type="ChEBI" id="CHEBI:60039"/>
        <dbReference type="ChEBI" id="CHEBI:78442"/>
        <dbReference type="ChEBI" id="CHEBI:78532"/>
        <dbReference type="ChEBI" id="CHEBI:456215"/>
        <dbReference type="EC" id="6.1.1.15"/>
    </reaction>
</comment>
<evidence type="ECO:0000256" key="3">
    <source>
        <dbReference type="ARBA" id="ARBA00022490"/>
    </source>
</evidence>
<dbReference type="Pfam" id="PF00587">
    <property type="entry name" value="tRNA-synt_2b"/>
    <property type="match status" value="1"/>
</dbReference>
<dbReference type="PANTHER" id="PTHR42753">
    <property type="entry name" value="MITOCHONDRIAL RIBOSOME PROTEIN L39/PROLYL-TRNA LIGASE FAMILY MEMBER"/>
    <property type="match status" value="1"/>
</dbReference>
<dbReference type="PROSITE" id="PS50862">
    <property type="entry name" value="AA_TRNA_LIGASE_II"/>
    <property type="match status" value="1"/>
</dbReference>
<protein>
    <recommendedName>
        <fullName evidence="10">Proline--tRNA ligase</fullName>
        <ecNumber evidence="10">6.1.1.15</ecNumber>
    </recommendedName>
    <alternativeName>
        <fullName evidence="10">Prolyl-tRNA synthetase</fullName>
        <shortName evidence="10">ProRS</shortName>
    </alternativeName>
</protein>
<keyword evidence="8 10" id="KW-0030">Aminoacyl-tRNA synthetase</keyword>
<dbReference type="CDD" id="cd04334">
    <property type="entry name" value="ProRS-INS"/>
    <property type="match status" value="1"/>
</dbReference>
<evidence type="ECO:0000259" key="11">
    <source>
        <dbReference type="PROSITE" id="PS50862"/>
    </source>
</evidence>
<keyword evidence="6 10" id="KW-0067">ATP-binding</keyword>
<dbReference type="InterPro" id="IPR007214">
    <property type="entry name" value="YbaK/aa-tRNA-synth-assoc-dom"/>
</dbReference>
<dbReference type="NCBIfam" id="TIGR00409">
    <property type="entry name" value="proS_fam_II"/>
    <property type="match status" value="1"/>
</dbReference>
<dbReference type="SUPFAM" id="SSF52954">
    <property type="entry name" value="Class II aaRS ABD-related"/>
    <property type="match status" value="1"/>
</dbReference>
<dbReference type="SUPFAM" id="SSF55681">
    <property type="entry name" value="Class II aaRS and biotin synthetases"/>
    <property type="match status" value="1"/>
</dbReference>
<dbReference type="Pfam" id="PF04073">
    <property type="entry name" value="tRNA_edit"/>
    <property type="match status" value="1"/>
</dbReference>
<accession>A0ABY5Y4H6</accession>
<evidence type="ECO:0000256" key="2">
    <source>
        <dbReference type="ARBA" id="ARBA00011738"/>
    </source>
</evidence>
<sequence length="577" mass="64969">MRWSSSYIPTLKEAPAEAEVISHKLLLRAGMIRKLTSGIYTWLPFGLRALNKAANIIRQEMNNAGSQEILMPSVQPADLWQESGRWQKYGKELLRFKDRHERDYCLGPTHEEVITDLLRGEVRSYRQLPLNLYQIQTKFRDEIRPRFGLMRGREFLMKDAYSFDCNDEGADKSYKNMFEAYNKIFTNMALNFRPVEADTGAIGGNFSHEFMVLAETGEDTIAACTNWPNCTFAANVERCAILPPKTINSDSCPDMEEVATPNSHTVEEVAEFLHVSTKNILKTLLFMADGKPVAALLRGDRELNLIKLKNLLDVDELEFATPEQVQQLTNAPVGFAGPHSLIGVDTVIADYELQTANDWIAGANKGDTHVLHLSLQRDCKITRYADIRNAEAGDVCPHCGKPLELKKGIEVGHIFKLGTKYSEAMHAVYLDENGKENTIIMGCYGIGVSRVVAACIEQNNDENGIMFPPPLAPYEIIIINLDPKNQAVNAKCEELYVHMKEKNIDVLYDDREERPGIKFKDADLVGIPLQLIVGGKSLEKGVIETKIRKIGEKSSISAENYKADFENLYQEMLNAWK</sequence>
<evidence type="ECO:0000256" key="6">
    <source>
        <dbReference type="ARBA" id="ARBA00022840"/>
    </source>
</evidence>
<evidence type="ECO:0000313" key="13">
    <source>
        <dbReference type="Proteomes" id="UP001058120"/>
    </source>
</evidence>